<dbReference type="PANTHER" id="PTHR15910">
    <property type="entry name" value="ARCHAEMETZINCIN"/>
    <property type="match status" value="1"/>
</dbReference>
<dbReference type="InParanoid" id="A0A1E1LT75"/>
<evidence type="ECO:0000256" key="3">
    <source>
        <dbReference type="ARBA" id="ARBA00022723"/>
    </source>
</evidence>
<gene>
    <name evidence="7" type="ORF">RCO7_00662</name>
</gene>
<sequence length="192" mass="21270">MLLEHDLYDGEEDEFECGRAYCGSRLSVGSGAKYWPGFDKEEGAWMAWDSLEEGNTPHHKALKVYTPPTAPKALTLLHIVRLARTASHELGHCFGIADCTYYVCIMRGSASLAADAGHPRYLCPVDEAKVARATGKGAASEKRMKAWRRERLVTIRGFFRGVMEDWGGMRGEGVCLSVLKRGSVGCLRRRMG</sequence>
<dbReference type="GO" id="GO:0006508">
    <property type="term" value="P:proteolysis"/>
    <property type="evidence" value="ECO:0007669"/>
    <property type="project" value="UniProtKB-KW"/>
</dbReference>
<evidence type="ECO:0000256" key="6">
    <source>
        <dbReference type="ARBA" id="ARBA00023049"/>
    </source>
</evidence>
<dbReference type="SUPFAM" id="SSF55486">
    <property type="entry name" value="Metalloproteases ('zincins'), catalytic domain"/>
    <property type="match status" value="1"/>
</dbReference>
<reference evidence="8" key="1">
    <citation type="submission" date="2016-03" db="EMBL/GenBank/DDBJ databases">
        <authorList>
            <person name="Ploux O."/>
        </authorList>
    </citation>
    <scope>NUCLEOTIDE SEQUENCE [LARGE SCALE GENOMIC DNA]</scope>
    <source>
        <strain evidence="8">UK7</strain>
    </source>
</reference>
<evidence type="ECO:0000256" key="5">
    <source>
        <dbReference type="ARBA" id="ARBA00022833"/>
    </source>
</evidence>
<keyword evidence="2" id="KW-0645">Protease</keyword>
<keyword evidence="8" id="KW-1185">Reference proteome</keyword>
<keyword evidence="6" id="KW-0482">Metalloprotease</keyword>
<dbReference type="Gene3D" id="3.40.390.10">
    <property type="entry name" value="Collagenase (Catalytic Domain)"/>
    <property type="match status" value="1"/>
</dbReference>
<dbReference type="InterPro" id="IPR024079">
    <property type="entry name" value="MetalloPept_cat_dom_sf"/>
</dbReference>
<organism evidence="7 8">
    <name type="scientific">Rhynchosporium graminicola</name>
    <dbReference type="NCBI Taxonomy" id="2792576"/>
    <lineage>
        <taxon>Eukaryota</taxon>
        <taxon>Fungi</taxon>
        <taxon>Dikarya</taxon>
        <taxon>Ascomycota</taxon>
        <taxon>Pezizomycotina</taxon>
        <taxon>Leotiomycetes</taxon>
        <taxon>Helotiales</taxon>
        <taxon>Ploettnerulaceae</taxon>
        <taxon>Rhynchosporium</taxon>
    </lineage>
</organism>
<keyword evidence="3" id="KW-0479">Metal-binding</keyword>
<dbReference type="EMBL" id="FJUW01000095">
    <property type="protein sequence ID" value="CZT13687.1"/>
    <property type="molecule type" value="Genomic_DNA"/>
</dbReference>
<keyword evidence="5" id="KW-0862">Zinc</keyword>
<dbReference type="GO" id="GO:0046872">
    <property type="term" value="F:metal ion binding"/>
    <property type="evidence" value="ECO:0007669"/>
    <property type="project" value="UniProtKB-KW"/>
</dbReference>
<evidence type="ECO:0000256" key="1">
    <source>
        <dbReference type="ARBA" id="ARBA00001947"/>
    </source>
</evidence>
<comment type="caution">
    <text evidence="7">The sequence shown here is derived from an EMBL/GenBank/DDBJ whole genome shotgun (WGS) entry which is preliminary data.</text>
</comment>
<proteinExistence type="predicted"/>
<evidence type="ECO:0000256" key="4">
    <source>
        <dbReference type="ARBA" id="ARBA00022801"/>
    </source>
</evidence>
<name>A0A1E1LT75_9HELO</name>
<dbReference type="GO" id="GO:0008237">
    <property type="term" value="F:metallopeptidase activity"/>
    <property type="evidence" value="ECO:0007669"/>
    <property type="project" value="UniProtKB-KW"/>
</dbReference>
<evidence type="ECO:0000313" key="8">
    <source>
        <dbReference type="Proteomes" id="UP000178129"/>
    </source>
</evidence>
<keyword evidence="4" id="KW-0378">Hydrolase</keyword>
<dbReference type="AlphaFoldDB" id="A0A1E1LT75"/>
<evidence type="ECO:0000313" key="7">
    <source>
        <dbReference type="EMBL" id="CZT13687.1"/>
    </source>
</evidence>
<comment type="cofactor">
    <cofactor evidence="1">
        <name>Zn(2+)</name>
        <dbReference type="ChEBI" id="CHEBI:29105"/>
    </cofactor>
</comment>
<evidence type="ECO:0000256" key="2">
    <source>
        <dbReference type="ARBA" id="ARBA00022670"/>
    </source>
</evidence>
<protein>
    <submittedName>
        <fullName evidence="7">Uncharacterized protein</fullName>
    </submittedName>
</protein>
<accession>A0A1E1LT75</accession>
<dbReference type="Proteomes" id="UP000178129">
    <property type="component" value="Unassembled WGS sequence"/>
</dbReference>
<dbReference type="PANTHER" id="PTHR15910:SF1">
    <property type="entry name" value="ARCHAEMETZINCIN-2"/>
    <property type="match status" value="1"/>
</dbReference>
<dbReference type="InterPro" id="IPR012962">
    <property type="entry name" value="Pept_M54_archaemetzincn"/>
</dbReference>